<dbReference type="VEuPathDB" id="TriTrypDB:TCDM_10532"/>
<protein>
    <submittedName>
        <fullName evidence="1">Uncharacterized protein</fullName>
    </submittedName>
</protein>
<comment type="caution">
    <text evidence="1">The sequence shown here is derived from an EMBL/GenBank/DDBJ whole genome shotgun (WGS) entry which is preliminary data.</text>
</comment>
<dbReference type="VEuPathDB" id="TriTrypDB:C4B63_104g106"/>
<dbReference type="VEuPathDB" id="TriTrypDB:TcBrA4_0041770"/>
<dbReference type="VEuPathDB" id="TriTrypDB:TcCLB.511439.80"/>
<proteinExistence type="predicted"/>
<dbReference type="VEuPathDB" id="TriTrypDB:ECC02_010724"/>
<dbReference type="VEuPathDB" id="TriTrypDB:TcYC6_0105310"/>
<reference evidence="1 2" key="1">
    <citation type="journal article" date="2018" name="Microb. Genom.">
        <title>Expanding an expanded genome: long-read sequencing of Trypanosoma cruzi.</title>
        <authorList>
            <person name="Berna L."/>
            <person name="Rodriguez M."/>
            <person name="Chiribao M.L."/>
            <person name="Parodi-Talice A."/>
            <person name="Pita S."/>
            <person name="Rijo G."/>
            <person name="Alvarez-Valin F."/>
            <person name="Robello C."/>
        </authorList>
    </citation>
    <scope>NUCLEOTIDE SEQUENCE [LARGE SCALE GENOMIC DNA]</scope>
    <source>
        <strain evidence="1 2">TCC</strain>
    </source>
</reference>
<dbReference type="VEuPathDB" id="TriTrypDB:C3747_195g36"/>
<dbReference type="AlphaFoldDB" id="A0A2V2VZM4"/>
<name>A0A2V2VZM4_TRYCR</name>
<organism evidence="1 2">
    <name type="scientific">Trypanosoma cruzi</name>
    <dbReference type="NCBI Taxonomy" id="5693"/>
    <lineage>
        <taxon>Eukaryota</taxon>
        <taxon>Discoba</taxon>
        <taxon>Euglenozoa</taxon>
        <taxon>Kinetoplastea</taxon>
        <taxon>Metakinetoplastina</taxon>
        <taxon>Trypanosomatida</taxon>
        <taxon>Trypanosomatidae</taxon>
        <taxon>Trypanosoma</taxon>
        <taxon>Schizotrypanum</taxon>
    </lineage>
</organism>
<accession>A0A2V2VZM4</accession>
<dbReference type="Proteomes" id="UP000246078">
    <property type="component" value="Unassembled WGS sequence"/>
</dbReference>
<evidence type="ECO:0000313" key="1">
    <source>
        <dbReference type="EMBL" id="PWV01711.1"/>
    </source>
</evidence>
<dbReference type="EMBL" id="PRFC01000195">
    <property type="protein sequence ID" value="PWV01711.1"/>
    <property type="molecule type" value="Genomic_DNA"/>
</dbReference>
<sequence>MMAKRLAAFPTDLSTCEGSVGMQLGIIDCLRTLLLSLMQAAATRADTKDTLTEAPGKEGENVNLAVRQAVEGILSPLRTAVDAVRSSASGGSSEKTSASIRLHAGTTVSPLVLTSALRVLEEIVWRCACHVTPHDVLEKTVAETPLIAAARLAVTRVLGALQQYLVLLQQHSMESAAGSIEKSSLARLMCCARRAFNGQCGACCRWCGYTYICFHRWGTRLWRPLTHLAGIWKWRIHFNLCACGVSVKLH</sequence>
<dbReference type="VEuPathDB" id="TriTrypDB:TcCL_ESM03589"/>
<dbReference type="VEuPathDB" id="TriTrypDB:TCSYLVIO_002877"/>
<dbReference type="VEuPathDB" id="TriTrypDB:Tc_MARK_1589"/>
<dbReference type="VEuPathDB" id="TriTrypDB:BCY84_12273"/>
<gene>
    <name evidence="1" type="ORF">C3747_195g36</name>
</gene>
<evidence type="ECO:0000313" key="2">
    <source>
        <dbReference type="Proteomes" id="UP000246078"/>
    </source>
</evidence>
<dbReference type="VEuPathDB" id="TriTrypDB:TcG_08744"/>